<sequence>MSRSMSSDDQRIGPSERSEAQPSEGDRRNVTETGVSQAPDSTVDRLPEVSVVSRQDFSQAPPSSVVTIQQNPPPRRNWNAPFNRRFELIRDREPMSMVTCGLVTSSNMLKIFLLLYWLRNLVVFTWKDDNTHGIWAVIPMLVLLATSFAICLENHVLLVPFLIATLVSGVQHVQSAIDVIYNSNQNEVKNQFTENLVTLSFNMLMWIYIVAVIITIFEVQLWFQARGRMPRMIDLSSEMLDPSIRANSLRIPIPEPSDEVAPSRPLENPPSYTTVMNEAPTRIARQTSIVNTDSSDETAPPSYSKIAFTRPSTSVSCPSTHRQ</sequence>
<feature type="region of interest" description="Disordered" evidence="1">
    <location>
        <begin position="55"/>
        <end position="74"/>
    </location>
</feature>
<evidence type="ECO:0000313" key="3">
    <source>
        <dbReference type="EMBL" id="TKR81741.1"/>
    </source>
</evidence>
<feature type="transmembrane region" description="Helical" evidence="2">
    <location>
        <begin position="159"/>
        <end position="181"/>
    </location>
</feature>
<dbReference type="OrthoDB" id="10608929at2759"/>
<keyword evidence="2" id="KW-0472">Membrane</keyword>
<dbReference type="Proteomes" id="UP000298663">
    <property type="component" value="Unassembled WGS sequence"/>
</dbReference>
<gene>
    <name evidence="3" type="ORF">L596_015565</name>
</gene>
<name>A0A4U5NGL5_STECR</name>
<evidence type="ECO:0000256" key="2">
    <source>
        <dbReference type="SAM" id="Phobius"/>
    </source>
</evidence>
<evidence type="ECO:0000313" key="4">
    <source>
        <dbReference type="Proteomes" id="UP000298663"/>
    </source>
</evidence>
<accession>A0A4U5NGL5</accession>
<dbReference type="EMBL" id="AZBU02000004">
    <property type="protein sequence ID" value="TKR81741.1"/>
    <property type="molecule type" value="Genomic_DNA"/>
</dbReference>
<feature type="transmembrane region" description="Helical" evidence="2">
    <location>
        <begin position="95"/>
        <end position="118"/>
    </location>
</feature>
<feature type="transmembrane region" description="Helical" evidence="2">
    <location>
        <begin position="201"/>
        <end position="223"/>
    </location>
</feature>
<evidence type="ECO:0000256" key="1">
    <source>
        <dbReference type="SAM" id="MobiDB-lite"/>
    </source>
</evidence>
<protein>
    <submittedName>
        <fullName evidence="3">Uncharacterized protein</fullName>
    </submittedName>
</protein>
<reference evidence="3 4" key="1">
    <citation type="journal article" date="2015" name="Genome Biol.">
        <title>Comparative genomics of Steinernema reveals deeply conserved gene regulatory networks.</title>
        <authorList>
            <person name="Dillman A.R."/>
            <person name="Macchietto M."/>
            <person name="Porter C.F."/>
            <person name="Rogers A."/>
            <person name="Williams B."/>
            <person name="Antoshechkin I."/>
            <person name="Lee M.M."/>
            <person name="Goodwin Z."/>
            <person name="Lu X."/>
            <person name="Lewis E.E."/>
            <person name="Goodrich-Blair H."/>
            <person name="Stock S.P."/>
            <person name="Adams B.J."/>
            <person name="Sternberg P.W."/>
            <person name="Mortazavi A."/>
        </authorList>
    </citation>
    <scope>NUCLEOTIDE SEQUENCE [LARGE SCALE GENOMIC DNA]</scope>
    <source>
        <strain evidence="3 4">ALL</strain>
    </source>
</reference>
<keyword evidence="2" id="KW-1133">Transmembrane helix</keyword>
<comment type="caution">
    <text evidence="3">The sequence shown here is derived from an EMBL/GenBank/DDBJ whole genome shotgun (WGS) entry which is preliminary data.</text>
</comment>
<feature type="compositionally biased region" description="Polar residues" evidence="1">
    <location>
        <begin position="31"/>
        <end position="40"/>
    </location>
</feature>
<feature type="region of interest" description="Disordered" evidence="1">
    <location>
        <begin position="1"/>
        <end position="46"/>
    </location>
</feature>
<dbReference type="AlphaFoldDB" id="A0A4U5NGL5"/>
<reference evidence="3 4" key="2">
    <citation type="journal article" date="2019" name="G3 (Bethesda)">
        <title>Hybrid Assembly of the Genome of the Entomopathogenic Nematode Steinernema carpocapsae Identifies the X-Chromosome.</title>
        <authorList>
            <person name="Serra L."/>
            <person name="Macchietto M."/>
            <person name="Macias-Munoz A."/>
            <person name="McGill C.J."/>
            <person name="Rodriguez I.M."/>
            <person name="Rodriguez B."/>
            <person name="Murad R."/>
            <person name="Mortazavi A."/>
        </authorList>
    </citation>
    <scope>NUCLEOTIDE SEQUENCE [LARGE SCALE GENOMIC DNA]</scope>
    <source>
        <strain evidence="3 4">ALL</strain>
    </source>
</reference>
<organism evidence="3 4">
    <name type="scientific">Steinernema carpocapsae</name>
    <name type="common">Entomopathogenic nematode</name>
    <dbReference type="NCBI Taxonomy" id="34508"/>
    <lineage>
        <taxon>Eukaryota</taxon>
        <taxon>Metazoa</taxon>
        <taxon>Ecdysozoa</taxon>
        <taxon>Nematoda</taxon>
        <taxon>Chromadorea</taxon>
        <taxon>Rhabditida</taxon>
        <taxon>Tylenchina</taxon>
        <taxon>Panagrolaimomorpha</taxon>
        <taxon>Strongyloidoidea</taxon>
        <taxon>Steinernematidae</taxon>
        <taxon>Steinernema</taxon>
    </lineage>
</organism>
<feature type="compositionally biased region" description="Basic and acidic residues" evidence="1">
    <location>
        <begin position="1"/>
        <end position="30"/>
    </location>
</feature>
<keyword evidence="4" id="KW-1185">Reference proteome</keyword>
<feature type="compositionally biased region" description="Polar residues" evidence="1">
    <location>
        <begin position="310"/>
        <end position="323"/>
    </location>
</feature>
<feature type="region of interest" description="Disordered" evidence="1">
    <location>
        <begin position="287"/>
        <end position="323"/>
    </location>
</feature>
<feature type="transmembrane region" description="Helical" evidence="2">
    <location>
        <begin position="133"/>
        <end position="152"/>
    </location>
</feature>
<feature type="compositionally biased region" description="Polar residues" evidence="1">
    <location>
        <begin position="55"/>
        <end position="70"/>
    </location>
</feature>
<proteinExistence type="predicted"/>
<keyword evidence="2" id="KW-0812">Transmembrane</keyword>